<accession>R7UA18</accession>
<proteinExistence type="predicted"/>
<gene>
    <name evidence="1" type="ORF">CAPTEDRAFT_227592</name>
</gene>
<dbReference type="Proteomes" id="UP000014760">
    <property type="component" value="Unassembled WGS sequence"/>
</dbReference>
<dbReference type="EMBL" id="KB303737">
    <property type="protein sequence ID" value="ELU02829.1"/>
    <property type="molecule type" value="Genomic_DNA"/>
</dbReference>
<reference evidence="1 3" key="2">
    <citation type="journal article" date="2013" name="Nature">
        <title>Insights into bilaterian evolution from three spiralian genomes.</title>
        <authorList>
            <person name="Simakov O."/>
            <person name="Marletaz F."/>
            <person name="Cho S.J."/>
            <person name="Edsinger-Gonzales E."/>
            <person name="Havlak P."/>
            <person name="Hellsten U."/>
            <person name="Kuo D.H."/>
            <person name="Larsson T."/>
            <person name="Lv J."/>
            <person name="Arendt D."/>
            <person name="Savage R."/>
            <person name="Osoegawa K."/>
            <person name="de Jong P."/>
            <person name="Grimwood J."/>
            <person name="Chapman J.A."/>
            <person name="Shapiro H."/>
            <person name="Aerts A."/>
            <person name="Otillar R.P."/>
            <person name="Terry A.Y."/>
            <person name="Boore J.L."/>
            <person name="Grigoriev I.V."/>
            <person name="Lindberg D.R."/>
            <person name="Seaver E.C."/>
            <person name="Weisblat D.A."/>
            <person name="Putnam N.H."/>
            <person name="Rokhsar D.S."/>
        </authorList>
    </citation>
    <scope>NUCLEOTIDE SEQUENCE</scope>
    <source>
        <strain evidence="1 3">I ESC-2004</strain>
    </source>
</reference>
<name>R7UA18_CAPTE</name>
<dbReference type="AlphaFoldDB" id="R7UA18"/>
<protein>
    <submittedName>
        <fullName evidence="1 2">Uncharacterized protein</fullName>
    </submittedName>
</protein>
<dbReference type="EMBL" id="AMQN01008689">
    <property type="status" value="NOT_ANNOTATED_CDS"/>
    <property type="molecule type" value="Genomic_DNA"/>
</dbReference>
<evidence type="ECO:0000313" key="3">
    <source>
        <dbReference type="Proteomes" id="UP000014760"/>
    </source>
</evidence>
<dbReference type="HOGENOM" id="CLU_842637_0_0_1"/>
<evidence type="ECO:0000313" key="1">
    <source>
        <dbReference type="EMBL" id="ELU02829.1"/>
    </source>
</evidence>
<evidence type="ECO:0000313" key="2">
    <source>
        <dbReference type="EnsemblMetazoa" id="CapteP227592"/>
    </source>
</evidence>
<dbReference type="EMBL" id="AMQN01008688">
    <property type="status" value="NOT_ANNOTATED_CDS"/>
    <property type="molecule type" value="Genomic_DNA"/>
</dbReference>
<reference evidence="2" key="3">
    <citation type="submission" date="2015-06" db="UniProtKB">
        <authorList>
            <consortium name="EnsemblMetazoa"/>
        </authorList>
    </citation>
    <scope>IDENTIFICATION</scope>
</reference>
<keyword evidence="3" id="KW-1185">Reference proteome</keyword>
<reference evidence="3" key="1">
    <citation type="submission" date="2012-12" db="EMBL/GenBank/DDBJ databases">
        <authorList>
            <person name="Hellsten U."/>
            <person name="Grimwood J."/>
            <person name="Chapman J.A."/>
            <person name="Shapiro H."/>
            <person name="Aerts A."/>
            <person name="Otillar R.P."/>
            <person name="Terry A.Y."/>
            <person name="Boore J.L."/>
            <person name="Simakov O."/>
            <person name="Marletaz F."/>
            <person name="Cho S.-J."/>
            <person name="Edsinger-Gonzales E."/>
            <person name="Havlak P."/>
            <person name="Kuo D.-H."/>
            <person name="Larsson T."/>
            <person name="Lv J."/>
            <person name="Arendt D."/>
            <person name="Savage R."/>
            <person name="Osoegawa K."/>
            <person name="de Jong P."/>
            <person name="Lindberg D.R."/>
            <person name="Seaver E.C."/>
            <person name="Weisblat D.A."/>
            <person name="Putnam N.H."/>
            <person name="Grigoriev I.V."/>
            <person name="Rokhsar D.S."/>
        </authorList>
    </citation>
    <scope>NUCLEOTIDE SEQUENCE</scope>
    <source>
        <strain evidence="3">I ESC-2004</strain>
    </source>
</reference>
<sequence length="330" mass="37979">MYTHRGNQLILMTIAENAVNTIMIYLVVHLVRLCCRWQCGERDLRTCVSYESMYQNFDRDYLSPDALKQWQTGDYHVKISQSEVEIKFAKQTSFDKFKRMLLYRYPTLPWSKYLQRDCAQIRLESGKNVTVHLWEDIRSVWLSGDGKKDWYNKEFQELYADAVYGQIPGDTINISRPHSATSSGRLSRTSGKRLSRGCSLVEIPATYTVKNLENGGMEIEFPSSDFVCEMKSVIESSRTGLSKSEMVKWSGHSAKVKTDTGKSVVIQVGSQTEASRKIWLYNDPACKDWFNKHFKRLYAMVYENIHKMDCSSGRSMTESEATIAPVEHTA</sequence>
<dbReference type="EnsemblMetazoa" id="CapteT227592">
    <property type="protein sequence ID" value="CapteP227592"/>
    <property type="gene ID" value="CapteG227592"/>
</dbReference>
<dbReference type="OrthoDB" id="10535419at2759"/>
<dbReference type="EMBL" id="AMQN01008687">
    <property type="status" value="NOT_ANNOTATED_CDS"/>
    <property type="molecule type" value="Genomic_DNA"/>
</dbReference>
<organism evidence="1">
    <name type="scientific">Capitella teleta</name>
    <name type="common">Polychaete worm</name>
    <dbReference type="NCBI Taxonomy" id="283909"/>
    <lineage>
        <taxon>Eukaryota</taxon>
        <taxon>Metazoa</taxon>
        <taxon>Spiralia</taxon>
        <taxon>Lophotrochozoa</taxon>
        <taxon>Annelida</taxon>
        <taxon>Polychaeta</taxon>
        <taxon>Sedentaria</taxon>
        <taxon>Scolecida</taxon>
        <taxon>Capitellidae</taxon>
        <taxon>Capitella</taxon>
    </lineage>
</organism>